<dbReference type="EMBL" id="LR797148">
    <property type="protein sequence ID" value="CAB4190663.1"/>
    <property type="molecule type" value="Genomic_DNA"/>
</dbReference>
<accession>A0A6J5R1T6</accession>
<name>A0A6J5R1T6_9CAUD</name>
<organism evidence="1">
    <name type="scientific">uncultured Caudovirales phage</name>
    <dbReference type="NCBI Taxonomy" id="2100421"/>
    <lineage>
        <taxon>Viruses</taxon>
        <taxon>Duplodnaviria</taxon>
        <taxon>Heunggongvirae</taxon>
        <taxon>Uroviricota</taxon>
        <taxon>Caudoviricetes</taxon>
        <taxon>Peduoviridae</taxon>
        <taxon>Maltschvirus</taxon>
        <taxon>Maltschvirus maltsch</taxon>
    </lineage>
</organism>
<evidence type="ECO:0008006" key="2">
    <source>
        <dbReference type="Google" id="ProtNLM"/>
    </source>
</evidence>
<evidence type="ECO:0000313" key="1">
    <source>
        <dbReference type="EMBL" id="CAB4190663.1"/>
    </source>
</evidence>
<sequence>MRCLWLLCLCLLAGCEQAPIVSMDVDADQMHRMLQQPDWTAEQWSAYCEQTSPGQGAQHCGMQVVVDCPPDCGVYALLQRDTLLRRVW</sequence>
<protein>
    <recommendedName>
        <fullName evidence="2">Lipoprotein</fullName>
    </recommendedName>
</protein>
<reference evidence="1" key="1">
    <citation type="submission" date="2020-05" db="EMBL/GenBank/DDBJ databases">
        <authorList>
            <person name="Chiriac C."/>
            <person name="Salcher M."/>
            <person name="Ghai R."/>
            <person name="Kavagutti S V."/>
        </authorList>
    </citation>
    <scope>NUCLEOTIDE SEQUENCE</scope>
</reference>
<dbReference type="PROSITE" id="PS51257">
    <property type="entry name" value="PROKAR_LIPOPROTEIN"/>
    <property type="match status" value="1"/>
</dbReference>
<gene>
    <name evidence="1" type="ORF">UFOVP1196_85</name>
</gene>
<proteinExistence type="predicted"/>